<reference evidence="2" key="1">
    <citation type="submission" date="2016-10" db="EMBL/GenBank/DDBJ databases">
        <authorList>
            <person name="Varghese N."/>
            <person name="Submissions S."/>
        </authorList>
    </citation>
    <scope>NUCLEOTIDE SEQUENCE [LARGE SCALE GENOMIC DNA]</scope>
    <source>
        <strain evidence="2">DSM 26348</strain>
    </source>
</reference>
<keyword evidence="2" id="KW-1185">Reference proteome</keyword>
<accession>A0A1I3JGS2</accession>
<dbReference type="OrthoDB" id="215601at2"/>
<proteinExistence type="predicted"/>
<name>A0A1I3JGS2_9PLAN</name>
<dbReference type="AlphaFoldDB" id="A0A1I3JGS2"/>
<dbReference type="EMBL" id="FOQD01000010">
    <property type="protein sequence ID" value="SFI59447.1"/>
    <property type="molecule type" value="Genomic_DNA"/>
</dbReference>
<dbReference type="RefSeq" id="WP_139228478.1">
    <property type="nucleotide sequence ID" value="NZ_FOQD01000010.1"/>
</dbReference>
<protein>
    <submittedName>
        <fullName evidence="1">Uncharacterized protein</fullName>
    </submittedName>
</protein>
<evidence type="ECO:0000313" key="2">
    <source>
        <dbReference type="Proteomes" id="UP000199518"/>
    </source>
</evidence>
<dbReference type="Proteomes" id="UP000199518">
    <property type="component" value="Unassembled WGS sequence"/>
</dbReference>
<organism evidence="1 2">
    <name type="scientific">Planctomicrobium piriforme</name>
    <dbReference type="NCBI Taxonomy" id="1576369"/>
    <lineage>
        <taxon>Bacteria</taxon>
        <taxon>Pseudomonadati</taxon>
        <taxon>Planctomycetota</taxon>
        <taxon>Planctomycetia</taxon>
        <taxon>Planctomycetales</taxon>
        <taxon>Planctomycetaceae</taxon>
        <taxon>Planctomicrobium</taxon>
    </lineage>
</organism>
<sequence>MNDNWGLCRACRWWQIEPDTTTNEKTVGVCAEEQLAHFQLSVMGHCGCNLFVEGRPARIEGSSEQPPIVQTVPLRQQRTKVIAPRRTSAHQ</sequence>
<evidence type="ECO:0000313" key="1">
    <source>
        <dbReference type="EMBL" id="SFI59447.1"/>
    </source>
</evidence>
<gene>
    <name evidence="1" type="ORF">SAMN05421753_110172</name>
</gene>